<evidence type="ECO:0000256" key="9">
    <source>
        <dbReference type="ARBA" id="ARBA00023136"/>
    </source>
</evidence>
<dbReference type="InterPro" id="IPR003439">
    <property type="entry name" value="ABC_transporter-like_ATP-bd"/>
</dbReference>
<keyword evidence="5" id="KW-0547">Nucleotide-binding</keyword>
<keyword evidence="4" id="KW-0410">Iron transport</keyword>
<dbReference type="SMART" id="SM00382">
    <property type="entry name" value="AAA"/>
    <property type="match status" value="1"/>
</dbReference>
<evidence type="ECO:0000256" key="6">
    <source>
        <dbReference type="ARBA" id="ARBA00022840"/>
    </source>
</evidence>
<protein>
    <submittedName>
        <fullName evidence="11">ABC transporter ATP-binding protein</fullName>
    </submittedName>
</protein>
<dbReference type="InterPro" id="IPR003593">
    <property type="entry name" value="AAA+_ATPase"/>
</dbReference>
<evidence type="ECO:0000256" key="8">
    <source>
        <dbReference type="ARBA" id="ARBA00023065"/>
    </source>
</evidence>
<dbReference type="GO" id="GO:0005524">
    <property type="term" value="F:ATP binding"/>
    <property type="evidence" value="ECO:0007669"/>
    <property type="project" value="UniProtKB-KW"/>
</dbReference>
<dbReference type="InterPro" id="IPR017871">
    <property type="entry name" value="ABC_transporter-like_CS"/>
</dbReference>
<dbReference type="EMBL" id="BAABFC010000009">
    <property type="protein sequence ID" value="GAA4497223.1"/>
    <property type="molecule type" value="Genomic_DNA"/>
</dbReference>
<evidence type="ECO:0000259" key="10">
    <source>
        <dbReference type="PROSITE" id="PS50893"/>
    </source>
</evidence>
<evidence type="ECO:0000256" key="7">
    <source>
        <dbReference type="ARBA" id="ARBA00023004"/>
    </source>
</evidence>
<keyword evidence="7" id="KW-0408">Iron</keyword>
<comment type="subcellular location">
    <subcellularLocation>
        <location evidence="1">Cell membrane</location>
        <topology evidence="1">Peripheral membrane protein</topology>
    </subcellularLocation>
</comment>
<accession>A0ABP8Q3T4</accession>
<name>A0ABP8Q3T4_9GAMM</name>
<evidence type="ECO:0000256" key="4">
    <source>
        <dbReference type="ARBA" id="ARBA00022496"/>
    </source>
</evidence>
<evidence type="ECO:0000313" key="12">
    <source>
        <dbReference type="Proteomes" id="UP001501321"/>
    </source>
</evidence>
<keyword evidence="8" id="KW-0406">Ion transport</keyword>
<comment type="caution">
    <text evidence="11">The sequence shown here is derived from an EMBL/GenBank/DDBJ whole genome shotgun (WGS) entry which is preliminary data.</text>
</comment>
<dbReference type="CDD" id="cd03214">
    <property type="entry name" value="ABC_Iron-Siderophores_B12_Hemin"/>
    <property type="match status" value="1"/>
</dbReference>
<evidence type="ECO:0000256" key="1">
    <source>
        <dbReference type="ARBA" id="ARBA00004202"/>
    </source>
</evidence>
<dbReference type="InterPro" id="IPR051535">
    <property type="entry name" value="Siderophore_ABC-ATPase"/>
</dbReference>
<dbReference type="PANTHER" id="PTHR42771">
    <property type="entry name" value="IRON(3+)-HYDROXAMATE IMPORT ATP-BINDING PROTEIN FHUC"/>
    <property type="match status" value="1"/>
</dbReference>
<proteinExistence type="predicted"/>
<dbReference type="Gene3D" id="3.40.50.300">
    <property type="entry name" value="P-loop containing nucleotide triphosphate hydrolases"/>
    <property type="match status" value="1"/>
</dbReference>
<reference evidence="12" key="1">
    <citation type="journal article" date="2019" name="Int. J. Syst. Evol. Microbiol.">
        <title>The Global Catalogue of Microorganisms (GCM) 10K type strain sequencing project: providing services to taxonomists for standard genome sequencing and annotation.</title>
        <authorList>
            <consortium name="The Broad Institute Genomics Platform"/>
            <consortium name="The Broad Institute Genome Sequencing Center for Infectious Disease"/>
            <person name="Wu L."/>
            <person name="Ma J."/>
        </authorList>
    </citation>
    <scope>NUCLEOTIDE SEQUENCE [LARGE SCALE GENOMIC DNA]</scope>
    <source>
        <strain evidence="12">JCM 32226</strain>
    </source>
</reference>
<evidence type="ECO:0000256" key="5">
    <source>
        <dbReference type="ARBA" id="ARBA00022741"/>
    </source>
</evidence>
<sequence>MQLEVSELQLGYDRLIVKRLSLSLSAGQLMILIGPNGCGKSTLLKSLAGQLPPQQGEIRLDGTPLTDFSPRALARRIAYLPQSPLAPDGLRVRDLVAYGRHPHQGLFRQWSAVDEAAVEQALADTDLSELADRRLEAISGGQRQRAWLALALAQQADLLLLDEPVSMLDLGHQLEVMELVHRLSRQGRAIIMVLHDLMAAARYADVLVAMRDGQLVAAGKPAAVLTPERVAALYDVQAQILTAPGDGSPVVVPVLGQRSEIRV</sequence>
<dbReference type="PROSITE" id="PS50893">
    <property type="entry name" value="ABC_TRANSPORTER_2"/>
    <property type="match status" value="1"/>
</dbReference>
<dbReference type="PANTHER" id="PTHR42771:SF2">
    <property type="entry name" value="IRON(3+)-HYDROXAMATE IMPORT ATP-BINDING PROTEIN FHUC"/>
    <property type="match status" value="1"/>
</dbReference>
<keyword evidence="12" id="KW-1185">Reference proteome</keyword>
<keyword evidence="3" id="KW-1003">Cell membrane</keyword>
<evidence type="ECO:0000313" key="11">
    <source>
        <dbReference type="EMBL" id="GAA4497223.1"/>
    </source>
</evidence>
<dbReference type="Pfam" id="PF00005">
    <property type="entry name" value="ABC_tran"/>
    <property type="match status" value="1"/>
</dbReference>
<feature type="domain" description="ABC transporter" evidence="10">
    <location>
        <begin position="1"/>
        <end position="237"/>
    </location>
</feature>
<evidence type="ECO:0000256" key="3">
    <source>
        <dbReference type="ARBA" id="ARBA00022475"/>
    </source>
</evidence>
<gene>
    <name evidence="11" type="ORF">GCM10023095_13460</name>
</gene>
<keyword evidence="6 11" id="KW-0067">ATP-binding</keyword>
<keyword evidence="9" id="KW-0472">Membrane</keyword>
<dbReference type="InterPro" id="IPR027417">
    <property type="entry name" value="P-loop_NTPase"/>
</dbReference>
<dbReference type="RefSeq" id="WP_345011326.1">
    <property type="nucleotide sequence ID" value="NZ_BAABFC010000009.1"/>
</dbReference>
<dbReference type="PROSITE" id="PS00211">
    <property type="entry name" value="ABC_TRANSPORTER_1"/>
    <property type="match status" value="1"/>
</dbReference>
<dbReference type="Proteomes" id="UP001501321">
    <property type="component" value="Unassembled WGS sequence"/>
</dbReference>
<organism evidence="11 12">
    <name type="scientific">Pseudaeromonas paramecii</name>
    <dbReference type="NCBI Taxonomy" id="2138166"/>
    <lineage>
        <taxon>Bacteria</taxon>
        <taxon>Pseudomonadati</taxon>
        <taxon>Pseudomonadota</taxon>
        <taxon>Gammaproteobacteria</taxon>
        <taxon>Aeromonadales</taxon>
        <taxon>Aeromonadaceae</taxon>
        <taxon>Pseudaeromonas</taxon>
    </lineage>
</organism>
<dbReference type="SUPFAM" id="SSF52540">
    <property type="entry name" value="P-loop containing nucleoside triphosphate hydrolases"/>
    <property type="match status" value="1"/>
</dbReference>
<keyword evidence="2" id="KW-0813">Transport</keyword>
<evidence type="ECO:0000256" key="2">
    <source>
        <dbReference type="ARBA" id="ARBA00022448"/>
    </source>
</evidence>